<dbReference type="PANTHER" id="PTHR45739">
    <property type="entry name" value="MATRIX PROTEIN, PUTATIVE-RELATED"/>
    <property type="match status" value="1"/>
</dbReference>
<evidence type="ECO:0000313" key="2">
    <source>
        <dbReference type="EMBL" id="VGO13141.1"/>
    </source>
</evidence>
<gene>
    <name evidence="2" type="ORF">PDESU_01695</name>
</gene>
<dbReference type="Pfam" id="PF17963">
    <property type="entry name" value="Big_9"/>
    <property type="match status" value="4"/>
</dbReference>
<dbReference type="AlphaFoldDB" id="A0A6C2U0M0"/>
<organism evidence="2 3">
    <name type="scientific">Pontiella desulfatans</name>
    <dbReference type="NCBI Taxonomy" id="2750659"/>
    <lineage>
        <taxon>Bacteria</taxon>
        <taxon>Pseudomonadati</taxon>
        <taxon>Kiritimatiellota</taxon>
        <taxon>Kiritimatiellia</taxon>
        <taxon>Kiritimatiellales</taxon>
        <taxon>Pontiellaceae</taxon>
        <taxon>Pontiella</taxon>
    </lineage>
</organism>
<reference evidence="2 3" key="1">
    <citation type="submission" date="2019-04" db="EMBL/GenBank/DDBJ databases">
        <authorList>
            <person name="Van Vliet M D."/>
        </authorList>
    </citation>
    <scope>NUCLEOTIDE SEQUENCE [LARGE SCALE GENOMIC DNA]</scope>
    <source>
        <strain evidence="2 3">F1</strain>
    </source>
</reference>
<dbReference type="GO" id="GO:0009653">
    <property type="term" value="P:anatomical structure morphogenesis"/>
    <property type="evidence" value="ECO:0007669"/>
    <property type="project" value="TreeGrafter"/>
</dbReference>
<feature type="signal peptide" evidence="1">
    <location>
        <begin position="1"/>
        <end position="19"/>
    </location>
</feature>
<dbReference type="NCBIfam" id="NF012211">
    <property type="entry name" value="tand_rpt_95"/>
    <property type="match status" value="4"/>
</dbReference>
<dbReference type="PANTHER" id="PTHR45739:SF8">
    <property type="entry name" value="FRAS1-RELATED EXTRACELLULAR MATRIX PROTEIN 1"/>
    <property type="match status" value="1"/>
</dbReference>
<feature type="chain" id="PRO_5025609061" description="Tandem-95 repeat protein" evidence="1">
    <location>
        <begin position="20"/>
        <end position="876"/>
    </location>
</feature>
<proteinExistence type="predicted"/>
<keyword evidence="3" id="KW-1185">Reference proteome</keyword>
<dbReference type="Gene3D" id="2.60.40.3440">
    <property type="match status" value="4"/>
</dbReference>
<dbReference type="Proteomes" id="UP000366872">
    <property type="component" value="Unassembled WGS sequence"/>
</dbReference>
<dbReference type="RefSeq" id="WP_136078745.1">
    <property type="nucleotide sequence ID" value="NZ_CAAHFG010000001.1"/>
</dbReference>
<evidence type="ECO:0000313" key="3">
    <source>
        <dbReference type="Proteomes" id="UP000366872"/>
    </source>
</evidence>
<accession>A0A6C2U0M0</accession>
<sequence length="876" mass="90161">MKKGLVACCICLLAGVVQAAIVYQDNFDNDGLGVNTNGVGGGLGNRTIYGTKSWADDGNLQYVTGTGTAHGERALTYSENGFQSAEGFELTVSYLNSSYGNSSKIALGLISTDTDFSTYGGMNPFTESSTYSVGITTDIGDLTFTDGVSSTNLYDGPELPLNADTNVVIRIENDGAGGADWSWSLGGVSQGSGNIAVFDFSKTYHFVAYGRDDAGDKRINSVSLTALGNAVPTADSQSLKVYPDTPQEITLTGHDPEGSTLVYEVVDMPTNGTLDVSSIPDVLYTPTGGYEGPDHFTFTVADGVATSSTATISITVALNDAPVAAAQDLQMQPDTGLDITLSGADEDGPSNLTYIVLSSPVNGTLATNGALPDLIYTPTTGYEGADSFTFSVFDGLSNSTPATISISVTNELPTATAQSVSVLPDGAVDIMLSGSDPDNGPSNLTYTVLSQPVNGSLATNGALPNLTYTPDPGYEGADSFTFSVFDGLTESDAATVSIAVTNYVPNADSQHVAAEAGTNVVITLTGSDPEGSNLVFEVVDYPANGSLDESAMPDVLYTPAEDFIGDDSFTFTVSDGVNVSDAATVFISVLPDGTTVSFMDLNADTVSNTLMVAGSTSNLTVTGVAVSNDYVYSVAYTGADYDGDTANDTVTFDVRVKGWIGSITDAGTEAANTSSDQASAIIGTTNEVVGIAGGDRFSVGGNMADGATLEFMVENMAVSLTDATQVGSAVPAGFYSARLEETSGHSHQTVFGEGTGLLGFDWNGPNLESGTLSVGTGSLYISADAPDPLATSSFSWGVVNVDFNIIVSVANAGVPDLALDVSGSDLVFSWEGSATYDVLTNANLAYPNWGVAVSGAASPVTNAIGSEDQLFFRLSE</sequence>
<evidence type="ECO:0008006" key="4">
    <source>
        <dbReference type="Google" id="ProtNLM"/>
    </source>
</evidence>
<name>A0A6C2U0M0_PONDE</name>
<protein>
    <recommendedName>
        <fullName evidence="4">Tandem-95 repeat protein</fullName>
    </recommendedName>
</protein>
<dbReference type="EMBL" id="CAAHFG010000001">
    <property type="protein sequence ID" value="VGO13141.1"/>
    <property type="molecule type" value="Genomic_DNA"/>
</dbReference>
<keyword evidence="1" id="KW-0732">Signal</keyword>
<evidence type="ECO:0000256" key="1">
    <source>
        <dbReference type="SAM" id="SignalP"/>
    </source>
</evidence>
<dbReference type="InterPro" id="IPR051561">
    <property type="entry name" value="FRAS1_ECM"/>
</dbReference>